<feature type="domain" description="MutL C-terminal dimerisation" evidence="1">
    <location>
        <begin position="1"/>
        <end position="52"/>
    </location>
</feature>
<dbReference type="Gene3D" id="3.30.1540.20">
    <property type="entry name" value="MutL, C-terminal domain, dimerisation subdomain"/>
    <property type="match status" value="1"/>
</dbReference>
<dbReference type="InterPro" id="IPR037198">
    <property type="entry name" value="MutL_C_sf"/>
</dbReference>
<dbReference type="InterPro" id="IPR042121">
    <property type="entry name" value="MutL_C_regsub"/>
</dbReference>
<feature type="non-terminal residue" evidence="2">
    <location>
        <position position="1"/>
    </location>
</feature>
<gene>
    <name evidence="2" type="ORF">S12H4_62269</name>
</gene>
<protein>
    <recommendedName>
        <fullName evidence="1">MutL C-terminal dimerisation domain-containing protein</fullName>
    </recommendedName>
</protein>
<dbReference type="EMBL" id="BARW01041692">
    <property type="protein sequence ID" value="GAJ17464.1"/>
    <property type="molecule type" value="Genomic_DNA"/>
</dbReference>
<sequence length="88" mass="10074">LKEYPDIFKEEEAKDVFLSLLEEMSEKKIEDKKNTILATLACKTAIKAGESLSFDKMTYLVEELEKTKNPSLCPHGRPIQVKLDRTTI</sequence>
<dbReference type="Gene3D" id="3.30.1370.100">
    <property type="entry name" value="MutL, C-terminal domain, regulatory subdomain"/>
    <property type="match status" value="1"/>
</dbReference>
<dbReference type="Pfam" id="PF08676">
    <property type="entry name" value="MutL_C"/>
    <property type="match status" value="1"/>
</dbReference>
<comment type="caution">
    <text evidence="2">The sequence shown here is derived from an EMBL/GenBank/DDBJ whole genome shotgun (WGS) entry which is preliminary data.</text>
</comment>
<dbReference type="GO" id="GO:0005524">
    <property type="term" value="F:ATP binding"/>
    <property type="evidence" value="ECO:0007669"/>
    <property type="project" value="InterPro"/>
</dbReference>
<organism evidence="2">
    <name type="scientific">marine sediment metagenome</name>
    <dbReference type="NCBI Taxonomy" id="412755"/>
    <lineage>
        <taxon>unclassified sequences</taxon>
        <taxon>metagenomes</taxon>
        <taxon>ecological metagenomes</taxon>
    </lineage>
</organism>
<dbReference type="AlphaFoldDB" id="X1UIZ7"/>
<dbReference type="InterPro" id="IPR014790">
    <property type="entry name" value="MutL_C"/>
</dbReference>
<feature type="non-terminal residue" evidence="2">
    <location>
        <position position="88"/>
    </location>
</feature>
<reference evidence="2" key="1">
    <citation type="journal article" date="2014" name="Front. Microbiol.">
        <title>High frequency of phylogenetically diverse reductive dehalogenase-homologous genes in deep subseafloor sedimentary metagenomes.</title>
        <authorList>
            <person name="Kawai M."/>
            <person name="Futagami T."/>
            <person name="Toyoda A."/>
            <person name="Takaki Y."/>
            <person name="Nishi S."/>
            <person name="Hori S."/>
            <person name="Arai W."/>
            <person name="Tsubouchi T."/>
            <person name="Morono Y."/>
            <person name="Uchiyama I."/>
            <person name="Ito T."/>
            <person name="Fujiyama A."/>
            <person name="Inagaki F."/>
            <person name="Takami H."/>
        </authorList>
    </citation>
    <scope>NUCLEOTIDE SEQUENCE</scope>
    <source>
        <strain evidence="2">Expedition CK06-06</strain>
    </source>
</reference>
<proteinExistence type="predicted"/>
<name>X1UIZ7_9ZZZZ</name>
<accession>X1UIZ7</accession>
<dbReference type="SUPFAM" id="SSF118116">
    <property type="entry name" value="DNA mismatch repair protein MutL"/>
    <property type="match status" value="1"/>
</dbReference>
<evidence type="ECO:0000259" key="1">
    <source>
        <dbReference type="Pfam" id="PF08676"/>
    </source>
</evidence>
<evidence type="ECO:0000313" key="2">
    <source>
        <dbReference type="EMBL" id="GAJ17464.1"/>
    </source>
</evidence>
<dbReference type="InterPro" id="IPR042120">
    <property type="entry name" value="MutL_C_dimsub"/>
</dbReference>
<dbReference type="GO" id="GO:0006298">
    <property type="term" value="P:mismatch repair"/>
    <property type="evidence" value="ECO:0007669"/>
    <property type="project" value="InterPro"/>
</dbReference>